<evidence type="ECO:0000256" key="4">
    <source>
        <dbReference type="ARBA" id="ARBA00022491"/>
    </source>
</evidence>
<dbReference type="CDD" id="cd00092">
    <property type="entry name" value="HTH_CRP"/>
    <property type="match status" value="1"/>
</dbReference>
<dbReference type="CDD" id="cd00038">
    <property type="entry name" value="CAP_ED"/>
    <property type="match status" value="1"/>
</dbReference>
<organism evidence="15 16">
    <name type="scientific">Stenotrophomonas maltophilia</name>
    <name type="common">Pseudomonas maltophilia</name>
    <name type="synonym">Xanthomonas maltophilia</name>
    <dbReference type="NCBI Taxonomy" id="40324"/>
    <lineage>
        <taxon>Bacteria</taxon>
        <taxon>Pseudomonadati</taxon>
        <taxon>Pseudomonadota</taxon>
        <taxon>Gammaproteobacteria</taxon>
        <taxon>Lysobacterales</taxon>
        <taxon>Lysobacteraceae</taxon>
        <taxon>Stenotrophomonas</taxon>
        <taxon>Stenotrophomonas maltophilia group</taxon>
    </lineage>
</organism>
<feature type="domain" description="HTH crp-type" evidence="14">
    <location>
        <begin position="156"/>
        <end position="229"/>
    </location>
</feature>
<dbReference type="SMART" id="SM00419">
    <property type="entry name" value="HTH_CRP"/>
    <property type="match status" value="1"/>
</dbReference>
<dbReference type="InterPro" id="IPR036388">
    <property type="entry name" value="WH-like_DNA-bd_sf"/>
</dbReference>
<dbReference type="GO" id="GO:0003677">
    <property type="term" value="F:DNA binding"/>
    <property type="evidence" value="ECO:0007669"/>
    <property type="project" value="UniProtKB-KW"/>
</dbReference>
<keyword evidence="11" id="KW-0804">Transcription</keyword>
<dbReference type="PROSITE" id="PS50042">
    <property type="entry name" value="CNMP_BINDING_3"/>
    <property type="match status" value="1"/>
</dbReference>
<evidence type="ECO:0000256" key="10">
    <source>
        <dbReference type="ARBA" id="ARBA00023159"/>
    </source>
</evidence>
<dbReference type="SUPFAM" id="SSF46785">
    <property type="entry name" value="Winged helix' DNA-binding domain"/>
    <property type="match status" value="1"/>
</dbReference>
<dbReference type="SUPFAM" id="SSF51206">
    <property type="entry name" value="cAMP-binding domain-like"/>
    <property type="match status" value="1"/>
</dbReference>
<evidence type="ECO:0000256" key="9">
    <source>
        <dbReference type="ARBA" id="ARBA00023125"/>
    </source>
</evidence>
<comment type="caution">
    <text evidence="15">The sequence shown here is derived from an EMBL/GenBank/DDBJ whole genome shotgun (WGS) entry which is preliminary data.</text>
</comment>
<keyword evidence="7" id="KW-0805">Transcription regulation</keyword>
<keyword evidence="10" id="KW-0010">Activator</keyword>
<keyword evidence="9" id="KW-0238">DNA-binding</keyword>
<dbReference type="InterPro" id="IPR014710">
    <property type="entry name" value="RmlC-like_jellyroll"/>
</dbReference>
<evidence type="ECO:0000256" key="12">
    <source>
        <dbReference type="ARBA" id="ARBA00031697"/>
    </source>
</evidence>
<evidence type="ECO:0000256" key="8">
    <source>
        <dbReference type="ARBA" id="ARBA00023026"/>
    </source>
</evidence>
<evidence type="ECO:0000256" key="1">
    <source>
        <dbReference type="ARBA" id="ARBA00004496"/>
    </source>
</evidence>
<evidence type="ECO:0000256" key="7">
    <source>
        <dbReference type="ARBA" id="ARBA00023015"/>
    </source>
</evidence>
<evidence type="ECO:0000256" key="2">
    <source>
        <dbReference type="ARBA" id="ARBA00011738"/>
    </source>
</evidence>
<proteinExistence type="predicted"/>
<evidence type="ECO:0000259" key="13">
    <source>
        <dbReference type="PROSITE" id="PS50042"/>
    </source>
</evidence>
<dbReference type="RefSeq" id="WP_136004759.1">
    <property type="nucleotide sequence ID" value="NZ_SRYW01000007.1"/>
</dbReference>
<protein>
    <recommendedName>
        <fullName evidence="3">CRP-like protein Clp</fullName>
    </recommendedName>
    <alternativeName>
        <fullName evidence="12">Catabolite activation-like protein</fullName>
    </alternativeName>
</protein>
<dbReference type="AlphaFoldDB" id="A0A4S2CZS4"/>
<evidence type="ECO:0000256" key="6">
    <source>
        <dbReference type="ARBA" id="ARBA00022636"/>
    </source>
</evidence>
<dbReference type="Pfam" id="PF00027">
    <property type="entry name" value="cNMP_binding"/>
    <property type="match status" value="1"/>
</dbReference>
<dbReference type="PRINTS" id="PR00034">
    <property type="entry name" value="HTHCRP"/>
</dbReference>
<evidence type="ECO:0000259" key="14">
    <source>
        <dbReference type="PROSITE" id="PS51063"/>
    </source>
</evidence>
<dbReference type="InterPro" id="IPR018490">
    <property type="entry name" value="cNMP-bd_dom_sf"/>
</dbReference>
<dbReference type="InterPro" id="IPR036390">
    <property type="entry name" value="WH_DNA-bd_sf"/>
</dbReference>
<comment type="subcellular location">
    <subcellularLocation>
        <location evidence="1">Cytoplasm</location>
    </subcellularLocation>
</comment>
<reference evidence="15 16" key="1">
    <citation type="submission" date="2019-04" db="EMBL/GenBank/DDBJ databases">
        <title>Microbes associate with the intestines of laboratory mice.</title>
        <authorList>
            <person name="Navarre W."/>
            <person name="Wong E."/>
            <person name="Huang K."/>
            <person name="Tropini C."/>
            <person name="Ng K."/>
            <person name="Yu B."/>
        </authorList>
    </citation>
    <scope>NUCLEOTIDE SEQUENCE [LARGE SCALE GENOMIC DNA]</scope>
    <source>
        <strain evidence="15 16">NM62_B4-13</strain>
    </source>
</reference>
<keyword evidence="8" id="KW-0843">Virulence</keyword>
<accession>A0A4S2CZS4</accession>
<evidence type="ECO:0000313" key="16">
    <source>
        <dbReference type="Proteomes" id="UP000306631"/>
    </source>
</evidence>
<evidence type="ECO:0000256" key="3">
    <source>
        <dbReference type="ARBA" id="ARBA00020769"/>
    </source>
</evidence>
<dbReference type="InterPro" id="IPR012318">
    <property type="entry name" value="HTH_CRP"/>
</dbReference>
<dbReference type="InterPro" id="IPR000595">
    <property type="entry name" value="cNMP-bd_dom"/>
</dbReference>
<name>A0A4S2CZS4_STEMA</name>
<dbReference type="GO" id="GO:0003824">
    <property type="term" value="F:catalytic activity"/>
    <property type="evidence" value="ECO:0007669"/>
    <property type="project" value="UniProtKB-KW"/>
</dbReference>
<dbReference type="EMBL" id="SRYW01000007">
    <property type="protein sequence ID" value="TGY34122.1"/>
    <property type="molecule type" value="Genomic_DNA"/>
</dbReference>
<dbReference type="PROSITE" id="PS51063">
    <property type="entry name" value="HTH_CRP_2"/>
    <property type="match status" value="1"/>
</dbReference>
<evidence type="ECO:0000256" key="5">
    <source>
        <dbReference type="ARBA" id="ARBA00022533"/>
    </source>
</evidence>
<dbReference type="Gene3D" id="1.10.10.10">
    <property type="entry name" value="Winged helix-like DNA-binding domain superfamily/Winged helix DNA-binding domain"/>
    <property type="match status" value="1"/>
</dbReference>
<keyword evidence="5" id="KW-0021">Allosteric enzyme</keyword>
<evidence type="ECO:0000313" key="15">
    <source>
        <dbReference type="EMBL" id="TGY34122.1"/>
    </source>
</evidence>
<feature type="domain" description="Cyclic nucleotide-binding" evidence="13">
    <location>
        <begin position="51"/>
        <end position="99"/>
    </location>
</feature>
<dbReference type="OrthoDB" id="7643467at2"/>
<dbReference type="GO" id="GO:0005829">
    <property type="term" value="C:cytosol"/>
    <property type="evidence" value="ECO:0007669"/>
    <property type="project" value="TreeGrafter"/>
</dbReference>
<keyword evidence="4" id="KW-0678">Repressor</keyword>
<comment type="subunit">
    <text evidence="2">Homodimer.</text>
</comment>
<gene>
    <name evidence="15" type="ORF">E5352_09580</name>
</gene>
<dbReference type="InterPro" id="IPR050397">
    <property type="entry name" value="Env_Response_Regulators"/>
</dbReference>
<dbReference type="Gene3D" id="2.60.120.10">
    <property type="entry name" value="Jelly Rolls"/>
    <property type="match status" value="1"/>
</dbReference>
<keyword evidence="6" id="KW-0973">c-di-GMP</keyword>
<dbReference type="Proteomes" id="UP000306631">
    <property type="component" value="Unassembled WGS sequence"/>
</dbReference>
<dbReference type="Pfam" id="PF13545">
    <property type="entry name" value="HTH_Crp_2"/>
    <property type="match status" value="1"/>
</dbReference>
<evidence type="ECO:0000256" key="11">
    <source>
        <dbReference type="ARBA" id="ARBA00023163"/>
    </source>
</evidence>
<sequence length="239" mass="26861">MWDTASHVMLDTAGVAPFLGVQRDVVGGSGGSWERLLQGTPLVKRRVRRKQHVIRAGQPFRGLFLVQSGVFKSALISEDGRERVTAFPMRGELLGQEALDLAVYPCHVTALDDGEVWELQPFLLRQCIPGFQERLSGMLASEIRRDWQWMLALGSLNAEQRVTSFLLDYSTRLAERGFSATQMLLCMTRADIGSFLAMQIETVVRTLHRLQDQGLIEISRSHIRIVDLPSLRAQSKTLN</sequence>
<dbReference type="GO" id="GO:0003700">
    <property type="term" value="F:DNA-binding transcription factor activity"/>
    <property type="evidence" value="ECO:0007669"/>
    <property type="project" value="TreeGrafter"/>
</dbReference>
<dbReference type="PANTHER" id="PTHR24567">
    <property type="entry name" value="CRP FAMILY TRANSCRIPTIONAL REGULATORY PROTEIN"/>
    <property type="match status" value="1"/>
</dbReference>
<dbReference type="PANTHER" id="PTHR24567:SF75">
    <property type="entry name" value="FUMARATE AND NITRATE REDUCTION REGULATORY PROTEIN"/>
    <property type="match status" value="1"/>
</dbReference>